<evidence type="ECO:0000256" key="2">
    <source>
        <dbReference type="ARBA" id="ARBA00022490"/>
    </source>
</evidence>
<feature type="domain" description="Response regulatory" evidence="10">
    <location>
        <begin position="3"/>
        <end position="116"/>
    </location>
</feature>
<evidence type="ECO:0000256" key="7">
    <source>
        <dbReference type="ARBA" id="ARBA00023163"/>
    </source>
</evidence>
<gene>
    <name evidence="12" type="ORF">GA0070612_0698</name>
</gene>
<dbReference type="SUPFAM" id="SSF52172">
    <property type="entry name" value="CheY-like"/>
    <property type="match status" value="1"/>
</dbReference>
<feature type="DNA-binding region" description="OmpR/PhoB-type" evidence="9">
    <location>
        <begin position="126"/>
        <end position="226"/>
    </location>
</feature>
<dbReference type="PANTHER" id="PTHR48111:SF50">
    <property type="entry name" value="KDP OPERON TRANSCRIPTIONAL REGULATORY PROTEIN KDPE"/>
    <property type="match status" value="1"/>
</dbReference>
<dbReference type="GO" id="GO:0032993">
    <property type="term" value="C:protein-DNA complex"/>
    <property type="evidence" value="ECO:0007669"/>
    <property type="project" value="TreeGrafter"/>
</dbReference>
<dbReference type="PROSITE" id="PS50110">
    <property type="entry name" value="RESPONSE_REGULATORY"/>
    <property type="match status" value="1"/>
</dbReference>
<evidence type="ECO:0000256" key="4">
    <source>
        <dbReference type="ARBA" id="ARBA00023012"/>
    </source>
</evidence>
<keyword evidence="3 8" id="KW-0597">Phosphoprotein</keyword>
<dbReference type="GO" id="GO:0000987">
    <property type="term" value="F:cis-regulatory region sequence-specific DNA binding"/>
    <property type="evidence" value="ECO:0007669"/>
    <property type="project" value="UniProtKB-ARBA"/>
</dbReference>
<evidence type="ECO:0000313" key="13">
    <source>
        <dbReference type="Proteomes" id="UP000198224"/>
    </source>
</evidence>
<dbReference type="PROSITE" id="PS51755">
    <property type="entry name" value="OMPR_PHOB"/>
    <property type="match status" value="1"/>
</dbReference>
<keyword evidence="7" id="KW-0804">Transcription</keyword>
<dbReference type="InterPro" id="IPR016032">
    <property type="entry name" value="Sig_transdc_resp-reg_C-effctor"/>
</dbReference>
<dbReference type="RefSeq" id="WP_088986595.1">
    <property type="nucleotide sequence ID" value="NZ_LT607409.1"/>
</dbReference>
<dbReference type="SUPFAM" id="SSF46894">
    <property type="entry name" value="C-terminal effector domain of the bipartite response regulators"/>
    <property type="match status" value="1"/>
</dbReference>
<dbReference type="Proteomes" id="UP000198224">
    <property type="component" value="Chromosome I"/>
</dbReference>
<organism evidence="12 13">
    <name type="scientific">Micromonospora chokoriensis</name>
    <dbReference type="NCBI Taxonomy" id="356851"/>
    <lineage>
        <taxon>Bacteria</taxon>
        <taxon>Bacillati</taxon>
        <taxon>Actinomycetota</taxon>
        <taxon>Actinomycetes</taxon>
        <taxon>Micromonosporales</taxon>
        <taxon>Micromonosporaceae</taxon>
        <taxon>Micromonospora</taxon>
    </lineage>
</organism>
<dbReference type="SMART" id="SM00862">
    <property type="entry name" value="Trans_reg_C"/>
    <property type="match status" value="1"/>
</dbReference>
<dbReference type="Pfam" id="PF00072">
    <property type="entry name" value="Response_reg"/>
    <property type="match status" value="1"/>
</dbReference>
<dbReference type="PANTHER" id="PTHR48111">
    <property type="entry name" value="REGULATOR OF RPOS"/>
    <property type="match status" value="1"/>
</dbReference>
<evidence type="ECO:0000256" key="8">
    <source>
        <dbReference type="PROSITE-ProRule" id="PRU00169"/>
    </source>
</evidence>
<keyword evidence="2" id="KW-0963">Cytoplasm</keyword>
<proteinExistence type="predicted"/>
<feature type="domain" description="OmpR/PhoB-type" evidence="11">
    <location>
        <begin position="126"/>
        <end position="226"/>
    </location>
</feature>
<dbReference type="eggNOG" id="COG0745">
    <property type="taxonomic scope" value="Bacteria"/>
</dbReference>
<dbReference type="AlphaFoldDB" id="A0A1C4US72"/>
<dbReference type="GO" id="GO:0042802">
    <property type="term" value="F:identical protein binding"/>
    <property type="evidence" value="ECO:0007669"/>
    <property type="project" value="UniProtKB-ARBA"/>
</dbReference>
<evidence type="ECO:0000256" key="5">
    <source>
        <dbReference type="ARBA" id="ARBA00023015"/>
    </source>
</evidence>
<evidence type="ECO:0000313" key="12">
    <source>
        <dbReference type="EMBL" id="SCE74498.1"/>
    </source>
</evidence>
<dbReference type="InterPro" id="IPR011006">
    <property type="entry name" value="CheY-like_superfamily"/>
</dbReference>
<accession>A0A1C4US72</accession>
<dbReference type="SMART" id="SM00448">
    <property type="entry name" value="REC"/>
    <property type="match status" value="1"/>
</dbReference>
<dbReference type="Gene3D" id="3.40.50.2300">
    <property type="match status" value="1"/>
</dbReference>
<sequence>MTRILVVDDEPQILRALRINLRARRYDVDVAATGAAALKAAAGHPPDLVVLDLGLPDIDGVEVIRGLRGWTSVPIIVLSGRAGSEDKVAALDAGADDYVTKPFGVEELLARIRAVTRRLGAPSEAVPALRIGQHTVDLADHSVRRDDGTEVKLTPIQWSVLEKLLRHPGKLVSQRQLLQDVWGPEYQNETNYLRQYLAQLRRKLEDDPARPRHLITEPGMGYRYRP</sequence>
<dbReference type="FunFam" id="3.40.50.2300:FF:000021">
    <property type="entry name" value="Two-component system response regulator KdpE"/>
    <property type="match status" value="1"/>
</dbReference>
<keyword evidence="4" id="KW-0902">Two-component regulatory system</keyword>
<dbReference type="Gene3D" id="6.10.250.690">
    <property type="match status" value="1"/>
</dbReference>
<evidence type="ECO:0000256" key="9">
    <source>
        <dbReference type="PROSITE-ProRule" id="PRU01091"/>
    </source>
</evidence>
<evidence type="ECO:0000256" key="6">
    <source>
        <dbReference type="ARBA" id="ARBA00023125"/>
    </source>
</evidence>
<evidence type="ECO:0000256" key="3">
    <source>
        <dbReference type="ARBA" id="ARBA00022553"/>
    </source>
</evidence>
<evidence type="ECO:0000256" key="1">
    <source>
        <dbReference type="ARBA" id="ARBA00004496"/>
    </source>
</evidence>
<evidence type="ECO:0000259" key="10">
    <source>
        <dbReference type="PROSITE" id="PS50110"/>
    </source>
</evidence>
<reference evidence="13" key="1">
    <citation type="submission" date="2016-06" db="EMBL/GenBank/DDBJ databases">
        <authorList>
            <person name="Varghese N."/>
            <person name="Submissions Spin"/>
        </authorList>
    </citation>
    <scope>NUCLEOTIDE SEQUENCE [LARGE SCALE GENOMIC DNA]</scope>
    <source>
        <strain evidence="13">DSM 45160</strain>
    </source>
</reference>
<dbReference type="CDD" id="cd00383">
    <property type="entry name" value="trans_reg_C"/>
    <property type="match status" value="1"/>
</dbReference>
<evidence type="ECO:0000259" key="11">
    <source>
        <dbReference type="PROSITE" id="PS51755"/>
    </source>
</evidence>
<dbReference type="InterPro" id="IPR039420">
    <property type="entry name" value="WalR-like"/>
</dbReference>
<dbReference type="GO" id="GO:0005829">
    <property type="term" value="C:cytosol"/>
    <property type="evidence" value="ECO:0007669"/>
    <property type="project" value="TreeGrafter"/>
</dbReference>
<feature type="modified residue" description="4-aspartylphosphate" evidence="8">
    <location>
        <position position="52"/>
    </location>
</feature>
<keyword evidence="5" id="KW-0805">Transcription regulation</keyword>
<dbReference type="Gene3D" id="1.10.10.10">
    <property type="entry name" value="Winged helix-like DNA-binding domain superfamily/Winged helix DNA-binding domain"/>
    <property type="match status" value="1"/>
</dbReference>
<dbReference type="Pfam" id="PF00486">
    <property type="entry name" value="Trans_reg_C"/>
    <property type="match status" value="1"/>
</dbReference>
<keyword evidence="13" id="KW-1185">Reference proteome</keyword>
<name>A0A1C4US72_9ACTN</name>
<dbReference type="InterPro" id="IPR001789">
    <property type="entry name" value="Sig_transdc_resp-reg_receiver"/>
</dbReference>
<dbReference type="InterPro" id="IPR036388">
    <property type="entry name" value="WH-like_DNA-bd_sf"/>
</dbReference>
<comment type="subcellular location">
    <subcellularLocation>
        <location evidence="1">Cytoplasm</location>
    </subcellularLocation>
</comment>
<dbReference type="InterPro" id="IPR001867">
    <property type="entry name" value="OmpR/PhoB-type_DNA-bd"/>
</dbReference>
<keyword evidence="6 9" id="KW-0238">DNA-binding</keyword>
<dbReference type="GO" id="GO:0045893">
    <property type="term" value="P:positive regulation of DNA-templated transcription"/>
    <property type="evidence" value="ECO:0007669"/>
    <property type="project" value="UniProtKB-ARBA"/>
</dbReference>
<dbReference type="EMBL" id="LT607409">
    <property type="protein sequence ID" value="SCE74498.1"/>
    <property type="molecule type" value="Genomic_DNA"/>
</dbReference>
<dbReference type="GO" id="GO:0000156">
    <property type="term" value="F:phosphorelay response regulator activity"/>
    <property type="evidence" value="ECO:0007669"/>
    <property type="project" value="TreeGrafter"/>
</dbReference>
<protein>
    <submittedName>
        <fullName evidence="12">Two-component system, OmpR family, KDP operon response regulator KdpE</fullName>
    </submittedName>
</protein>